<dbReference type="Pfam" id="PF04851">
    <property type="entry name" value="ResIII"/>
    <property type="match status" value="1"/>
</dbReference>
<comment type="caution">
    <text evidence="3">The sequence shown here is derived from an EMBL/GenBank/DDBJ whole genome shotgun (WGS) entry which is preliminary data.</text>
</comment>
<dbReference type="SUPFAM" id="SSF52540">
    <property type="entry name" value="P-loop containing nucleoside triphosphate hydrolases"/>
    <property type="match status" value="2"/>
</dbReference>
<keyword evidence="3" id="KW-0255">Endonuclease</keyword>
<name>A0ABS7WRA2_9BACT</name>
<feature type="domain" description="Helicase/UvrB N-terminal" evidence="1">
    <location>
        <begin position="12"/>
        <end position="222"/>
    </location>
</feature>
<dbReference type="EMBL" id="JACGBB010000006">
    <property type="protein sequence ID" value="MBZ7987295.1"/>
    <property type="molecule type" value="Genomic_DNA"/>
</dbReference>
<dbReference type="Gene3D" id="3.40.50.300">
    <property type="entry name" value="P-loop containing nucleotide triphosphate hydrolases"/>
    <property type="match status" value="2"/>
</dbReference>
<dbReference type="PANTHER" id="PTHR47396:SF1">
    <property type="entry name" value="ATP-DEPENDENT HELICASE IRC3-RELATED"/>
    <property type="match status" value="1"/>
</dbReference>
<feature type="domain" description="Type III restriction enzyme C-terminal endonuclease" evidence="2">
    <location>
        <begin position="804"/>
        <end position="904"/>
    </location>
</feature>
<evidence type="ECO:0000313" key="3">
    <source>
        <dbReference type="EMBL" id="MBZ7987295.1"/>
    </source>
</evidence>
<keyword evidence="4" id="KW-1185">Reference proteome</keyword>
<dbReference type="InterPro" id="IPR045572">
    <property type="entry name" value="RE_endonuc_C"/>
</dbReference>
<dbReference type="InterPro" id="IPR050742">
    <property type="entry name" value="Helicase_Restrict-Modif_Enz"/>
</dbReference>
<accession>A0ABS7WRA2</accession>
<proteinExistence type="predicted"/>
<evidence type="ECO:0000313" key="4">
    <source>
        <dbReference type="Proteomes" id="UP000786183"/>
    </source>
</evidence>
<evidence type="ECO:0000259" key="2">
    <source>
        <dbReference type="Pfam" id="PF19778"/>
    </source>
</evidence>
<dbReference type="NCBIfam" id="NF012027">
    <property type="entry name" value="PRK15483.1"/>
    <property type="match status" value="1"/>
</dbReference>
<dbReference type="InterPro" id="IPR006935">
    <property type="entry name" value="Helicase/UvrB_N"/>
</dbReference>
<dbReference type="InterPro" id="IPR027417">
    <property type="entry name" value="P-loop_NTPase"/>
</dbReference>
<keyword evidence="3" id="KW-0540">Nuclease</keyword>
<dbReference type="Pfam" id="PF19778">
    <property type="entry name" value="RE_endonuc"/>
    <property type="match status" value="1"/>
</dbReference>
<reference evidence="3 4" key="1">
    <citation type="submission" date="2020-07" db="EMBL/GenBank/DDBJ databases">
        <title>Transfer of Campylobacter canadensis to the novel genus Avispirillum gen. nov., that also includes two novel species recovered from migratory waterfowl: Avispirillum anseris sp. nov. and Avispirillum brantae sp. nov.</title>
        <authorList>
            <person name="Miller W.G."/>
            <person name="Chapman M.H."/>
            <person name="Yee E."/>
            <person name="Inglis G.D."/>
        </authorList>
    </citation>
    <scope>NUCLEOTIDE SEQUENCE [LARGE SCALE GENOMIC DNA]</scope>
    <source>
        <strain evidence="3 4">L283</strain>
    </source>
</reference>
<evidence type="ECO:0000259" key="1">
    <source>
        <dbReference type="Pfam" id="PF04851"/>
    </source>
</evidence>
<dbReference type="GO" id="GO:0004519">
    <property type="term" value="F:endonuclease activity"/>
    <property type="evidence" value="ECO:0007669"/>
    <property type="project" value="UniProtKB-KW"/>
</dbReference>
<organism evidence="3 4">
    <name type="scientific">Campylobacter canadensis</name>
    <dbReference type="NCBI Taxonomy" id="449520"/>
    <lineage>
        <taxon>Bacteria</taxon>
        <taxon>Pseudomonadati</taxon>
        <taxon>Campylobacterota</taxon>
        <taxon>Epsilonproteobacteria</taxon>
        <taxon>Campylobacterales</taxon>
        <taxon>Campylobacteraceae</taxon>
        <taxon>Campylobacter</taxon>
    </lineage>
</organism>
<keyword evidence="3" id="KW-0378">Hydrolase</keyword>
<gene>
    <name evidence="3" type="ORF">AVCANL283_04110</name>
</gene>
<sequence>MSNFNFANDLIHQNKAIESVLELFSTNDLKANVKRVQENNNIKNQNFKDDNIYDICMQTGTGKTYTYTKTMFMLNNAYNYDSFIVLVPTLAIKSGTKNFFELSRQHFIDEFDKSLSFYEVKSEKSNKKGQMPQSIKDFCKHDDKNSIRVLLINAGMLNSDTFKNDYESNLFDEFFNIFDALAHTKSVLIIDEPHKFAKENSTWQNILKLKARFILRYGATFKDYSNLLYNLTPLQAFNDNLVKGVKAFVQDFKIGQKAYIKLKDLNKNELIFCDDKNNQFSLKKGQNFSCFYDFLNELFVEDFNTKRVLLSNGVELSKNDKFNPFSFNDDLAKQMINACLNEHFKLEKDFLSKKVKIKPLSLFFIDDISSYRGENARLKEYFEKALKAKIEEELKHCDEGFYKEYLKKSLEDISLTHGGYFSKDNSDKDEKIEQEINEILHDKIKLLSLDNTRRFIFCKWTLKEGWDNPNVFNICKLRNSASEISKLQEVGRGLRLPVDEHKNRLNDEGFYLNYFVDASESDFIKKLISEIEIQENENELKLGDILDEKFYKLILSEYNLNEDIIYDELLKCKAINKRSVIINIEKLQEKYPLAFNKNHLKKDKVKNAKDKEKKVKIKKHLYKDIKILWEEINKKVFLKYSANEDVFLANFKNFLKEYQENLQENKSYLTSTSISVKEGKIQAKTSVENNYCTIKMLNYKEFLLNLSAKLGLNANTLHKAFYELLKEESFNVNEYLNELSLNQLCKEFNLYLLNNSNKIFTISYEEFSSTIHPTKITDNKGSILDEIKASDIGVLSDKEASNESFLYEEIFYDSNIESENIKANIKEVCVYMKIPKNSLKIPVAGGFTYSPDFAYVLKDNLGKVHYFVLESKGVDSKLNLRNDENEKINHAASLFKGLKISFIKQLKNNEIKKIVQQVLDA</sequence>
<protein>
    <submittedName>
        <fullName evidence="3">Type III restriction-modification system endonuclease</fullName>
    </submittedName>
</protein>
<dbReference type="RefSeq" id="WP_224325296.1">
    <property type="nucleotide sequence ID" value="NZ_JACGBB010000006.1"/>
</dbReference>
<dbReference type="Proteomes" id="UP000786183">
    <property type="component" value="Unassembled WGS sequence"/>
</dbReference>
<dbReference type="PANTHER" id="PTHR47396">
    <property type="entry name" value="TYPE I RESTRICTION ENZYME ECOKI R PROTEIN"/>
    <property type="match status" value="1"/>
</dbReference>